<dbReference type="OrthoDB" id="1370587at2"/>
<dbReference type="RefSeq" id="WP_143373670.1">
    <property type="nucleotide sequence ID" value="NZ_VJVZ01000007.1"/>
</dbReference>
<organism evidence="1 2">
    <name type="scientific">Flavobacterium zepuense</name>
    <dbReference type="NCBI Taxonomy" id="2593302"/>
    <lineage>
        <taxon>Bacteria</taxon>
        <taxon>Pseudomonadati</taxon>
        <taxon>Bacteroidota</taxon>
        <taxon>Flavobacteriia</taxon>
        <taxon>Flavobacteriales</taxon>
        <taxon>Flavobacteriaceae</taxon>
        <taxon>Flavobacterium</taxon>
    </lineage>
</organism>
<gene>
    <name evidence="1" type="ORF">FMM05_12245</name>
</gene>
<accession>A0A552V0G8</accession>
<reference evidence="1 2" key="1">
    <citation type="submission" date="2019-07" db="EMBL/GenBank/DDBJ databases">
        <title>Flavobacterium sp. nov., isolated from glacier ice.</title>
        <authorList>
            <person name="Liu Q."/>
            <person name="Xin Y.-H."/>
        </authorList>
    </citation>
    <scope>NUCLEOTIDE SEQUENCE [LARGE SCALE GENOMIC DNA]</scope>
    <source>
        <strain evidence="1 2">ZT4R6</strain>
    </source>
</reference>
<dbReference type="EMBL" id="VJVZ01000007">
    <property type="protein sequence ID" value="TRW23922.1"/>
    <property type="molecule type" value="Genomic_DNA"/>
</dbReference>
<evidence type="ECO:0000313" key="1">
    <source>
        <dbReference type="EMBL" id="TRW23922.1"/>
    </source>
</evidence>
<comment type="caution">
    <text evidence="1">The sequence shown here is derived from an EMBL/GenBank/DDBJ whole genome shotgun (WGS) entry which is preliminary data.</text>
</comment>
<dbReference type="Proteomes" id="UP000320643">
    <property type="component" value="Unassembled WGS sequence"/>
</dbReference>
<sequence length="117" mass="13728">MEHYFVVLELPGGKELKFKEGKYSPKNFWKLTADMISQGKAKIISKRQDTGISEELRRHVNKITKFKTYVLVHMQLGKQDWMDENGIFKKIADWIRIPCHDLVIDTADNFQLVTIDM</sequence>
<proteinExistence type="predicted"/>
<keyword evidence="2" id="KW-1185">Reference proteome</keyword>
<dbReference type="AlphaFoldDB" id="A0A552V0G8"/>
<protein>
    <submittedName>
        <fullName evidence="1">Uncharacterized protein</fullName>
    </submittedName>
</protein>
<evidence type="ECO:0000313" key="2">
    <source>
        <dbReference type="Proteomes" id="UP000320643"/>
    </source>
</evidence>
<name>A0A552V0G8_9FLAO</name>